<dbReference type="SMART" id="SM00388">
    <property type="entry name" value="HisKA"/>
    <property type="match status" value="1"/>
</dbReference>
<dbReference type="EMBL" id="JPLA01000013">
    <property type="protein sequence ID" value="KLD64894.1"/>
    <property type="molecule type" value="Genomic_DNA"/>
</dbReference>
<evidence type="ECO:0000259" key="6">
    <source>
        <dbReference type="PROSITE" id="PS50109"/>
    </source>
</evidence>
<reference evidence="8 9" key="1">
    <citation type="journal article" date="2015" name="Antonie Van Leeuwenhoek">
        <title>A phylogenomic and molecular marker based taxonomic framework for the order Xanthomonadales: proposal to transfer the families Algiphilaceae and Solimonadaceae to the order Nevskiales ord. nov. and to create a new family within the order Xanthomonadales, the family Rhodanobacteraceae fam. nov., containing the genus Rhodanobacter and its closest relatives.</title>
        <authorList>
            <person name="Naushad S."/>
            <person name="Adeolu M."/>
            <person name="Wong S."/>
            <person name="Sohail M."/>
            <person name="Schellhorn H.E."/>
            <person name="Gupta R.S."/>
        </authorList>
    </citation>
    <scope>NUCLEOTIDE SEQUENCE [LARGE SCALE GENOMIC DNA]</scope>
    <source>
        <strain evidence="8 9">DSM 16301</strain>
    </source>
</reference>
<evidence type="ECO:0000256" key="4">
    <source>
        <dbReference type="PROSITE-ProRule" id="PRU00169"/>
    </source>
</evidence>
<dbReference type="SUPFAM" id="SSF47384">
    <property type="entry name" value="Homodimeric domain of signal transducing histidine kinase"/>
    <property type="match status" value="1"/>
</dbReference>
<dbReference type="InterPro" id="IPR005467">
    <property type="entry name" value="His_kinase_dom"/>
</dbReference>
<dbReference type="SMART" id="SM00387">
    <property type="entry name" value="HATPase_c"/>
    <property type="match status" value="1"/>
</dbReference>
<dbReference type="Gene3D" id="3.30.450.20">
    <property type="entry name" value="PAS domain"/>
    <property type="match status" value="1"/>
</dbReference>
<dbReference type="Gene3D" id="1.10.287.130">
    <property type="match status" value="1"/>
</dbReference>
<keyword evidence="5" id="KW-0175">Coiled coil</keyword>
<dbReference type="SUPFAM" id="SSF52172">
    <property type="entry name" value="CheY-like"/>
    <property type="match status" value="2"/>
</dbReference>
<evidence type="ECO:0000256" key="1">
    <source>
        <dbReference type="ARBA" id="ARBA00000085"/>
    </source>
</evidence>
<feature type="coiled-coil region" evidence="5">
    <location>
        <begin position="253"/>
        <end position="280"/>
    </location>
</feature>
<dbReference type="PROSITE" id="PS50110">
    <property type="entry name" value="RESPONSE_REGULATORY"/>
    <property type="match status" value="2"/>
</dbReference>
<dbReference type="InterPro" id="IPR003594">
    <property type="entry name" value="HATPase_dom"/>
</dbReference>
<dbReference type="InterPro" id="IPR035965">
    <property type="entry name" value="PAS-like_dom_sf"/>
</dbReference>
<dbReference type="AlphaFoldDB" id="A0A0G9H6M7"/>
<feature type="domain" description="Response regulatory" evidence="7">
    <location>
        <begin position="529"/>
        <end position="644"/>
    </location>
</feature>
<gene>
    <name evidence="8" type="ORF">Y882_05595</name>
</gene>
<dbReference type="STRING" id="1440762.Y882_05595"/>
<protein>
    <recommendedName>
        <fullName evidence="2">histidine kinase</fullName>
        <ecNumber evidence="2">2.7.13.3</ecNumber>
    </recommendedName>
</protein>
<keyword evidence="3 4" id="KW-0597">Phosphoprotein</keyword>
<dbReference type="InterPro" id="IPR036097">
    <property type="entry name" value="HisK_dim/P_sf"/>
</dbReference>
<dbReference type="Pfam" id="PF02518">
    <property type="entry name" value="HATPase_c"/>
    <property type="match status" value="1"/>
</dbReference>
<evidence type="ECO:0000313" key="8">
    <source>
        <dbReference type="EMBL" id="KLD64894.1"/>
    </source>
</evidence>
<dbReference type="InterPro" id="IPR003661">
    <property type="entry name" value="HisK_dim/P_dom"/>
</dbReference>
<dbReference type="InterPro" id="IPR000014">
    <property type="entry name" value="PAS"/>
</dbReference>
<proteinExistence type="predicted"/>
<dbReference type="Pfam" id="PF08448">
    <property type="entry name" value="PAS_4"/>
    <property type="match status" value="1"/>
</dbReference>
<evidence type="ECO:0000256" key="5">
    <source>
        <dbReference type="SAM" id="Coils"/>
    </source>
</evidence>
<name>A0A0G9H6M7_9GAMM</name>
<dbReference type="Proteomes" id="UP000035481">
    <property type="component" value="Unassembled WGS sequence"/>
</dbReference>
<dbReference type="InterPro" id="IPR001789">
    <property type="entry name" value="Sig_transdc_resp-reg_receiver"/>
</dbReference>
<dbReference type="SUPFAM" id="SSF55874">
    <property type="entry name" value="ATPase domain of HSP90 chaperone/DNA topoisomerase II/histidine kinase"/>
    <property type="match status" value="1"/>
</dbReference>
<feature type="domain" description="Histidine kinase" evidence="6">
    <location>
        <begin position="289"/>
        <end position="509"/>
    </location>
</feature>
<dbReference type="PANTHER" id="PTHR43065">
    <property type="entry name" value="SENSOR HISTIDINE KINASE"/>
    <property type="match status" value="1"/>
</dbReference>
<feature type="modified residue" description="4-aspartylphosphate" evidence="4">
    <location>
        <position position="55"/>
    </location>
</feature>
<dbReference type="InterPro" id="IPR036890">
    <property type="entry name" value="HATPase_C_sf"/>
</dbReference>
<dbReference type="PROSITE" id="PS50109">
    <property type="entry name" value="HIS_KIN"/>
    <property type="match status" value="1"/>
</dbReference>
<dbReference type="Pfam" id="PF00072">
    <property type="entry name" value="Response_reg"/>
    <property type="match status" value="2"/>
</dbReference>
<dbReference type="SMART" id="SM00448">
    <property type="entry name" value="REC"/>
    <property type="match status" value="2"/>
</dbReference>
<evidence type="ECO:0000259" key="7">
    <source>
        <dbReference type="PROSITE" id="PS50110"/>
    </source>
</evidence>
<feature type="domain" description="Response regulatory" evidence="7">
    <location>
        <begin position="6"/>
        <end position="123"/>
    </location>
</feature>
<evidence type="ECO:0000313" key="9">
    <source>
        <dbReference type="Proteomes" id="UP000035481"/>
    </source>
</evidence>
<dbReference type="PATRIC" id="fig|1440762.4.peg.463"/>
<dbReference type="InterPro" id="IPR004358">
    <property type="entry name" value="Sig_transdc_His_kin-like_C"/>
</dbReference>
<comment type="catalytic activity">
    <reaction evidence="1">
        <text>ATP + protein L-histidine = ADP + protein N-phospho-L-histidine.</text>
        <dbReference type="EC" id="2.7.13.3"/>
    </reaction>
</comment>
<dbReference type="PRINTS" id="PR00344">
    <property type="entry name" value="BCTRLSENSOR"/>
</dbReference>
<dbReference type="PANTHER" id="PTHR43065:SF42">
    <property type="entry name" value="TWO-COMPONENT SENSOR PPRA"/>
    <property type="match status" value="1"/>
</dbReference>
<comment type="caution">
    <text evidence="8">The sequence shown here is derived from an EMBL/GenBank/DDBJ whole genome shotgun (WGS) entry which is preliminary data.</text>
</comment>
<accession>A0A0G9H6M7</accession>
<keyword evidence="8" id="KW-0418">Kinase</keyword>
<dbReference type="GO" id="GO:0000155">
    <property type="term" value="F:phosphorelay sensor kinase activity"/>
    <property type="evidence" value="ECO:0007669"/>
    <property type="project" value="InterPro"/>
</dbReference>
<dbReference type="NCBIfam" id="TIGR00229">
    <property type="entry name" value="sensory_box"/>
    <property type="match status" value="1"/>
</dbReference>
<feature type="modified residue" description="4-aspartylphosphate" evidence="4">
    <location>
        <position position="579"/>
    </location>
</feature>
<dbReference type="EC" id="2.7.13.3" evidence="2"/>
<dbReference type="InterPro" id="IPR011006">
    <property type="entry name" value="CheY-like_superfamily"/>
</dbReference>
<sequence>MPRHNPLLIVDDNAATRYAMRRVLERHGYPVMEAGTGSEGLALMAQNAFAALILDVNLPDISGFDIVRHLRSQATTRLLPVIHVSAASIETNDLITGLDAGADAYLIHPVDPDVLLATLRTLLRVRIAEDALLESEARFREIFTSAIAPIAVMDSGLVVHEANEAFMRLLDGAVDEGKLPTAFELNQDDALEQLRTHLSERKRWRGTFSMRIRGVPRYIEWRIAPYRAPDLGLVFVEDVTEQWRREQRHVAALASVNTKLAQEIAERERTESQLHQAMKMDALGKLTGGIAHDFNNLLTTIITGIDLMSRHVAEGRVEGVQRFADMALGSARRAVSLTHRLLAFARQQPLDPKPVDINHLVRSLGDLLRRTIGEHIELRFDLMDGTGIAKVDANQLENAIINLVINARDAMPNGGEIRVLTSTVSLQGDGELPDGDYVQVAVIDNGTGIEPDVLERVFEPFFSTKPIGKGTGLGLSMIYGFSRQSGGRVAICSQKGVGTEVRLTLPRGQLQVEEEVDAATDWPQGQGESILIVEDNTSLRALARELLSDAGYHCTEAEDVDAALRALRGDAAIHLLLTDVGLPGMNGRQLAEAARAWRPALPILFMTGYAERALTGEELLDEGMDILIKPFEIDQLLTKVRGMLN</sequence>
<organism evidence="8 9">
    <name type="scientific">Dyella japonica DSM 16301</name>
    <dbReference type="NCBI Taxonomy" id="1440762"/>
    <lineage>
        <taxon>Bacteria</taxon>
        <taxon>Pseudomonadati</taxon>
        <taxon>Pseudomonadota</taxon>
        <taxon>Gammaproteobacteria</taxon>
        <taxon>Lysobacterales</taxon>
        <taxon>Rhodanobacteraceae</taxon>
        <taxon>Dyella</taxon>
    </lineage>
</organism>
<evidence type="ECO:0000256" key="3">
    <source>
        <dbReference type="ARBA" id="ARBA00022553"/>
    </source>
</evidence>
<dbReference type="RefSeq" id="WP_046970873.1">
    <property type="nucleotide sequence ID" value="NZ_JPLA01000013.1"/>
</dbReference>
<dbReference type="SUPFAM" id="SSF55785">
    <property type="entry name" value="PYP-like sensor domain (PAS domain)"/>
    <property type="match status" value="1"/>
</dbReference>
<evidence type="ECO:0000256" key="2">
    <source>
        <dbReference type="ARBA" id="ARBA00012438"/>
    </source>
</evidence>
<dbReference type="Pfam" id="PF00512">
    <property type="entry name" value="HisKA"/>
    <property type="match status" value="1"/>
</dbReference>
<keyword evidence="8" id="KW-0808">Transferase</keyword>
<dbReference type="InterPro" id="IPR013656">
    <property type="entry name" value="PAS_4"/>
</dbReference>
<dbReference type="Gene3D" id="3.40.50.2300">
    <property type="match status" value="2"/>
</dbReference>
<dbReference type="Gene3D" id="3.30.565.10">
    <property type="entry name" value="Histidine kinase-like ATPase, C-terminal domain"/>
    <property type="match status" value="1"/>
</dbReference>
<dbReference type="OrthoDB" id="9770473at2"/>